<dbReference type="GO" id="GO:0008897">
    <property type="term" value="F:holo-[acyl-carrier-protein] synthase activity"/>
    <property type="evidence" value="ECO:0007669"/>
    <property type="project" value="InterPro"/>
</dbReference>
<dbReference type="EMBL" id="AP021876">
    <property type="protein sequence ID" value="BBO81979.1"/>
    <property type="molecule type" value="Genomic_DNA"/>
</dbReference>
<evidence type="ECO:0000256" key="1">
    <source>
        <dbReference type="ARBA" id="ARBA00022679"/>
    </source>
</evidence>
<reference evidence="3 4" key="1">
    <citation type="submission" date="2019-11" db="EMBL/GenBank/DDBJ databases">
        <title>Comparative genomics of hydrocarbon-degrading Desulfosarcina strains.</title>
        <authorList>
            <person name="Watanabe M."/>
            <person name="Kojima H."/>
            <person name="Fukui M."/>
        </authorList>
    </citation>
    <scope>NUCLEOTIDE SEQUENCE [LARGE SCALE GENOMIC DNA]</scope>
    <source>
        <strain evidence="3 4">28bB2T</strain>
    </source>
</reference>
<dbReference type="SUPFAM" id="SSF56214">
    <property type="entry name" value="4'-phosphopantetheinyl transferase"/>
    <property type="match status" value="1"/>
</dbReference>
<organism evidence="3 4">
    <name type="scientific">Desulfosarcina ovata subsp. sediminis</name>
    <dbReference type="NCBI Taxonomy" id="885957"/>
    <lineage>
        <taxon>Bacteria</taxon>
        <taxon>Pseudomonadati</taxon>
        <taxon>Thermodesulfobacteriota</taxon>
        <taxon>Desulfobacteria</taxon>
        <taxon>Desulfobacterales</taxon>
        <taxon>Desulfosarcinaceae</taxon>
        <taxon>Desulfosarcina</taxon>
    </lineage>
</organism>
<dbReference type="AlphaFoldDB" id="A0A5K7ZPW6"/>
<gene>
    <name evidence="3" type="ORF">DSCO28_25450</name>
</gene>
<dbReference type="KEGG" id="dov:DSCO28_25450"/>
<dbReference type="Pfam" id="PF01648">
    <property type="entry name" value="ACPS"/>
    <property type="match status" value="1"/>
</dbReference>
<feature type="domain" description="4'-phosphopantetheinyl transferase" evidence="2">
    <location>
        <begin position="85"/>
        <end position="179"/>
    </location>
</feature>
<dbReference type="Proteomes" id="UP000425960">
    <property type="component" value="Chromosome"/>
</dbReference>
<dbReference type="InterPro" id="IPR008278">
    <property type="entry name" value="4-PPantetheinyl_Trfase_dom"/>
</dbReference>
<dbReference type="GO" id="GO:0000287">
    <property type="term" value="F:magnesium ion binding"/>
    <property type="evidence" value="ECO:0007669"/>
    <property type="project" value="InterPro"/>
</dbReference>
<evidence type="ECO:0000313" key="3">
    <source>
        <dbReference type="EMBL" id="BBO81979.1"/>
    </source>
</evidence>
<name>A0A5K7ZPW6_9BACT</name>
<sequence length="192" mass="21506">MAALTTLYPVILPVSADHQAQDRRERVKTLSRLAREALSRSCEISKFHLTTFPKDSDGVPLPVDGIYWSLSHKTEVVGGVAAPAPVGIDLETIRPVNEALLARVADPQEWSQTDGDPQKSFFRIWTAKEAVLKAVGKGFAGMSRCRVNEVIDDTRMILTFDNIPWPVLHHWFGDHVAAITAIDFKIDWQMMR</sequence>
<proteinExistence type="predicted"/>
<keyword evidence="1" id="KW-0808">Transferase</keyword>
<protein>
    <recommendedName>
        <fullName evidence="2">4'-phosphopantetheinyl transferase domain-containing protein</fullName>
    </recommendedName>
</protein>
<accession>A0A5K7ZPW6</accession>
<evidence type="ECO:0000313" key="4">
    <source>
        <dbReference type="Proteomes" id="UP000425960"/>
    </source>
</evidence>
<dbReference type="InterPro" id="IPR037143">
    <property type="entry name" value="4-PPantetheinyl_Trfase_dom_sf"/>
</dbReference>
<dbReference type="Gene3D" id="3.90.470.20">
    <property type="entry name" value="4'-phosphopantetheinyl transferase domain"/>
    <property type="match status" value="1"/>
</dbReference>
<evidence type="ECO:0000259" key="2">
    <source>
        <dbReference type="Pfam" id="PF01648"/>
    </source>
</evidence>